<dbReference type="RefSeq" id="WP_089182731.1">
    <property type="nucleotide sequence ID" value="NZ_CP043427.1"/>
</dbReference>
<dbReference type="SUPFAM" id="SSF52091">
    <property type="entry name" value="SpoIIaa-like"/>
    <property type="match status" value="1"/>
</dbReference>
<evidence type="ECO:0000313" key="2">
    <source>
        <dbReference type="Proteomes" id="UP000254920"/>
    </source>
</evidence>
<evidence type="ECO:0000313" key="1">
    <source>
        <dbReference type="EMBL" id="SUX10305.1"/>
    </source>
</evidence>
<dbReference type="GeneID" id="93090932"/>
<dbReference type="Proteomes" id="UP000254920">
    <property type="component" value="Unassembled WGS sequence"/>
</dbReference>
<dbReference type="SUPFAM" id="SSF103039">
    <property type="entry name" value="CheC-like"/>
    <property type="match status" value="1"/>
</dbReference>
<dbReference type="AlphaFoldDB" id="A0A381DI34"/>
<dbReference type="InterPro" id="IPR028976">
    <property type="entry name" value="CheC-like_sf"/>
</dbReference>
<dbReference type="EMBL" id="UFVD01000001">
    <property type="protein sequence ID" value="SUX10305.1"/>
    <property type="molecule type" value="Genomic_DNA"/>
</dbReference>
<dbReference type="STRING" id="32024.GCA_000788295_00617"/>
<dbReference type="Pfam" id="PF13690">
    <property type="entry name" value="CheX"/>
    <property type="match status" value="1"/>
</dbReference>
<dbReference type="Pfam" id="PF01740">
    <property type="entry name" value="STAS"/>
    <property type="match status" value="1"/>
</dbReference>
<proteinExistence type="predicted"/>
<dbReference type="InterPro" id="IPR036513">
    <property type="entry name" value="STAS_dom_sf"/>
</dbReference>
<organism evidence="1 2">
    <name type="scientific">Campylobacter sputorum subsp. sputorum</name>
    <dbReference type="NCBI Taxonomy" id="32024"/>
    <lineage>
        <taxon>Bacteria</taxon>
        <taxon>Pseudomonadati</taxon>
        <taxon>Campylobacterota</taxon>
        <taxon>Epsilonproteobacteria</taxon>
        <taxon>Campylobacterales</taxon>
        <taxon>Campylobacteraceae</taxon>
        <taxon>Campylobacter</taxon>
    </lineage>
</organism>
<name>A0A381DI34_9BACT</name>
<dbReference type="OrthoDB" id="5351934at2"/>
<accession>A0A381DI34</accession>
<sequence length="454" mass="51302">MTPVLKNSVAIFSPIGFVDGAMSKTIIDSNDMLYLKEKMPVCVFISFKKVIFFNKIGFNNIINTLQNIKEELKISIGLCDYNEKMFKSFFDMSDQSINYSLFETLEVGMLFYDKSNENKKKVLIYTDSQKQNAKIALSLAQKGHDAYIAKNSDDFKNMQKDFDYILSMTHIMNYEKNTQIYIKDNVVVYNLNGYLDSSFAENFDKKYYENLIKVGFKYFIFDGTNISSFNVYGTAFLASLSVLSAEYGVVIAICNIKNITQALKNELEDGGILVYDSMDDFYNDERTISGGAGMLSNKINNIGKNLIETLPNIISIISSSISSILKTQITKKQASLTPFSSKGFEDYIGAYIAFYGDIDGKLLLCTSEDCAKEICKVLLDENQNERNDIAVALAEFMDIIGENILLMFNEKKQKVEITMSRSITNIKEFEANKSKGAFLELDINGKSCIIFLSK</sequence>
<reference evidence="1 2" key="1">
    <citation type="submission" date="2018-06" db="EMBL/GenBank/DDBJ databases">
        <authorList>
            <consortium name="Pathogen Informatics"/>
            <person name="Doyle S."/>
        </authorList>
    </citation>
    <scope>NUCLEOTIDE SEQUENCE [LARGE SCALE GENOMIC DNA]</scope>
    <source>
        <strain evidence="1 2">NCTC12475</strain>
    </source>
</reference>
<dbReference type="InterPro" id="IPR002645">
    <property type="entry name" value="STAS_dom"/>
</dbReference>
<dbReference type="PROSITE" id="PS50801">
    <property type="entry name" value="STAS"/>
    <property type="match status" value="1"/>
</dbReference>
<dbReference type="InterPro" id="IPR028051">
    <property type="entry name" value="CheX-like_dom"/>
</dbReference>
<gene>
    <name evidence="1" type="primary">tyrA</name>
    <name evidence="1" type="ORF">NCTC12475_00492</name>
</gene>
<dbReference type="Gene3D" id="3.40.1550.10">
    <property type="entry name" value="CheC-like"/>
    <property type="match status" value="1"/>
</dbReference>
<protein>
    <submittedName>
        <fullName evidence="1">Prephenate dehydrogenase</fullName>
    </submittedName>
</protein>
<keyword evidence="2" id="KW-1185">Reference proteome</keyword>